<feature type="non-terminal residue" evidence="2">
    <location>
        <position position="1"/>
    </location>
</feature>
<proteinExistence type="predicted"/>
<keyword evidence="1" id="KW-0812">Transmembrane</keyword>
<feature type="non-terminal residue" evidence="2">
    <location>
        <position position="163"/>
    </location>
</feature>
<accession>A0A3E2HJ14</accession>
<keyword evidence="1" id="KW-0472">Membrane</keyword>
<protein>
    <submittedName>
        <fullName evidence="2">Uncharacterized protein</fullName>
    </submittedName>
</protein>
<sequence length="163" mass="18122">MVVAEARQAACNMFNRAQRLLDRVVTPETRGQFYSNISAFANEHPFLATFIAFQLLLSFTPLALFAAFVTGTLLFSIFTAIIFTLFWTGVAVLVLIPVLFITVPIGVFLWVSATTSFLAARWLYNVLPFVVREERDGKGIAIVKEDKRGATTFGNGYQDGKTQ</sequence>
<keyword evidence="1" id="KW-1133">Transmembrane helix</keyword>
<keyword evidence="3" id="KW-1185">Reference proteome</keyword>
<dbReference type="OrthoDB" id="3928876at2759"/>
<evidence type="ECO:0000313" key="3">
    <source>
        <dbReference type="Proteomes" id="UP000258309"/>
    </source>
</evidence>
<organism evidence="2 3">
    <name type="scientific">Scytalidium lignicola</name>
    <name type="common">Hyphomycete</name>
    <dbReference type="NCBI Taxonomy" id="5539"/>
    <lineage>
        <taxon>Eukaryota</taxon>
        <taxon>Fungi</taxon>
        <taxon>Dikarya</taxon>
        <taxon>Ascomycota</taxon>
        <taxon>Pezizomycotina</taxon>
        <taxon>Leotiomycetes</taxon>
        <taxon>Leotiomycetes incertae sedis</taxon>
        <taxon>Scytalidium</taxon>
    </lineage>
</organism>
<dbReference type="STRING" id="5539.A0A3E2HJ14"/>
<feature type="transmembrane region" description="Helical" evidence="1">
    <location>
        <begin position="73"/>
        <end position="101"/>
    </location>
</feature>
<dbReference type="EMBL" id="NCSJ02000043">
    <property type="protein sequence ID" value="RFU33021.1"/>
    <property type="molecule type" value="Genomic_DNA"/>
</dbReference>
<reference evidence="2 3" key="1">
    <citation type="submission" date="2018-05" db="EMBL/GenBank/DDBJ databases">
        <title>Draft genome sequence of Scytalidium lignicola DSM 105466, a ubiquitous saprotrophic fungus.</title>
        <authorList>
            <person name="Buettner E."/>
            <person name="Gebauer A.M."/>
            <person name="Hofrichter M."/>
            <person name="Liers C."/>
            <person name="Kellner H."/>
        </authorList>
    </citation>
    <scope>NUCLEOTIDE SEQUENCE [LARGE SCALE GENOMIC DNA]</scope>
    <source>
        <strain evidence="2 3">DSM 105466</strain>
    </source>
</reference>
<gene>
    <name evidence="2" type="ORF">B7463_g3322</name>
</gene>
<dbReference type="OMA" id="ARWLYNH"/>
<evidence type="ECO:0000313" key="2">
    <source>
        <dbReference type="EMBL" id="RFU33021.1"/>
    </source>
</evidence>
<name>A0A3E2HJ14_SCYLI</name>
<dbReference type="Pfam" id="PF16015">
    <property type="entry name" value="Promethin"/>
    <property type="match status" value="1"/>
</dbReference>
<evidence type="ECO:0000256" key="1">
    <source>
        <dbReference type="SAM" id="Phobius"/>
    </source>
</evidence>
<comment type="caution">
    <text evidence="2">The sequence shown here is derived from an EMBL/GenBank/DDBJ whole genome shotgun (WGS) entry which is preliminary data.</text>
</comment>
<dbReference type="Proteomes" id="UP000258309">
    <property type="component" value="Unassembled WGS sequence"/>
</dbReference>
<dbReference type="AlphaFoldDB" id="A0A3E2HJ14"/>